<dbReference type="EMBL" id="FWXD01000021">
    <property type="protein sequence ID" value="SMC28177.1"/>
    <property type="molecule type" value="Genomic_DNA"/>
</dbReference>
<sequence length="138" mass="15589">MKKYANNSPEALARILVMQMSCDGNFDPAELDELEHLHMYEALGISRKDFITVLQDYLNDLSDEADDAGQIKLIDRERIDLLLDAVDDPKKRLLVAALALDLSKADDDFSEAELAVFRHMLGRWHISLEQLQAAFAAN</sequence>
<evidence type="ECO:0000313" key="1">
    <source>
        <dbReference type="EMBL" id="SMC28177.1"/>
    </source>
</evidence>
<dbReference type="STRING" id="1121001.SAMN02745857_03139"/>
<dbReference type="OrthoDB" id="8526975at2"/>
<organism evidence="1 2">
    <name type="scientific">Andreprevotia lacus DSM 23236</name>
    <dbReference type="NCBI Taxonomy" id="1121001"/>
    <lineage>
        <taxon>Bacteria</taxon>
        <taxon>Pseudomonadati</taxon>
        <taxon>Pseudomonadota</taxon>
        <taxon>Betaproteobacteria</taxon>
        <taxon>Neisseriales</taxon>
        <taxon>Chitinibacteraceae</taxon>
        <taxon>Andreprevotia</taxon>
    </lineage>
</organism>
<dbReference type="RefSeq" id="WP_084091923.1">
    <property type="nucleotide sequence ID" value="NZ_FWXD01000021.1"/>
</dbReference>
<keyword evidence="2" id="KW-1185">Reference proteome</keyword>
<proteinExistence type="predicted"/>
<reference evidence="1 2" key="1">
    <citation type="submission" date="2017-04" db="EMBL/GenBank/DDBJ databases">
        <authorList>
            <person name="Afonso C.L."/>
            <person name="Miller P.J."/>
            <person name="Scott M.A."/>
            <person name="Spackman E."/>
            <person name="Goraichik I."/>
            <person name="Dimitrov K.M."/>
            <person name="Suarez D.L."/>
            <person name="Swayne D.E."/>
        </authorList>
    </citation>
    <scope>NUCLEOTIDE SEQUENCE [LARGE SCALE GENOMIC DNA]</scope>
    <source>
        <strain evidence="1 2">DSM 23236</strain>
    </source>
</reference>
<accession>A0A1W1XWC4</accession>
<evidence type="ECO:0008006" key="3">
    <source>
        <dbReference type="Google" id="ProtNLM"/>
    </source>
</evidence>
<evidence type="ECO:0000313" key="2">
    <source>
        <dbReference type="Proteomes" id="UP000192761"/>
    </source>
</evidence>
<gene>
    <name evidence="1" type="ORF">SAMN02745857_03139</name>
</gene>
<dbReference type="InterPro" id="IPR029024">
    <property type="entry name" value="TerB-like"/>
</dbReference>
<name>A0A1W1XWC4_9NEIS</name>
<protein>
    <recommendedName>
        <fullName evidence="3">Tellurite resistance protein TerB</fullName>
    </recommendedName>
</protein>
<dbReference type="Proteomes" id="UP000192761">
    <property type="component" value="Unassembled WGS sequence"/>
</dbReference>
<dbReference type="Gene3D" id="1.10.3680.10">
    <property type="entry name" value="TerB-like"/>
    <property type="match status" value="1"/>
</dbReference>
<dbReference type="AlphaFoldDB" id="A0A1W1XWC4"/>
<dbReference type="SUPFAM" id="SSF158682">
    <property type="entry name" value="TerB-like"/>
    <property type="match status" value="1"/>
</dbReference>